<sequence>MWFHSGKYDRILVSGSRSKESLRQSFDEKAEFEIADQVVQWLKSKGKERIRREGTEARLVDSPTSEDSEFPDPEIMIVYPFQCFATKKHRSEEQLRSEGQLHFVLIQYVQNTFQCTDAQNQNKQLQKLLKMYNGTQNRQNTEFQMRNRAS</sequence>
<organism evidence="1 2">
    <name type="scientific">Schizopora paradoxa</name>
    <dbReference type="NCBI Taxonomy" id="27342"/>
    <lineage>
        <taxon>Eukaryota</taxon>
        <taxon>Fungi</taxon>
        <taxon>Dikarya</taxon>
        <taxon>Basidiomycota</taxon>
        <taxon>Agaricomycotina</taxon>
        <taxon>Agaricomycetes</taxon>
        <taxon>Hymenochaetales</taxon>
        <taxon>Schizoporaceae</taxon>
        <taxon>Schizopora</taxon>
    </lineage>
</organism>
<evidence type="ECO:0000313" key="2">
    <source>
        <dbReference type="Proteomes" id="UP000053477"/>
    </source>
</evidence>
<dbReference type="InParanoid" id="A0A0H2R1T9"/>
<accession>A0A0H2R1T9</accession>
<reference evidence="1 2" key="1">
    <citation type="submission" date="2015-04" db="EMBL/GenBank/DDBJ databases">
        <title>Complete genome sequence of Schizopora paradoxa KUC8140, a cosmopolitan wood degrader in East Asia.</title>
        <authorList>
            <consortium name="DOE Joint Genome Institute"/>
            <person name="Min B."/>
            <person name="Park H."/>
            <person name="Jang Y."/>
            <person name="Kim J.-J."/>
            <person name="Kim K.H."/>
            <person name="Pangilinan J."/>
            <person name="Lipzen A."/>
            <person name="Riley R."/>
            <person name="Grigoriev I.V."/>
            <person name="Spatafora J.W."/>
            <person name="Choi I.-G."/>
        </authorList>
    </citation>
    <scope>NUCLEOTIDE SEQUENCE [LARGE SCALE GENOMIC DNA]</scope>
    <source>
        <strain evidence="1 2">KUC8140</strain>
    </source>
</reference>
<name>A0A0H2R1T9_9AGAM</name>
<protein>
    <submittedName>
        <fullName evidence="1">Uncharacterized protein</fullName>
    </submittedName>
</protein>
<dbReference type="Proteomes" id="UP000053477">
    <property type="component" value="Unassembled WGS sequence"/>
</dbReference>
<proteinExistence type="predicted"/>
<keyword evidence="2" id="KW-1185">Reference proteome</keyword>
<dbReference type="AlphaFoldDB" id="A0A0H2R1T9"/>
<dbReference type="EMBL" id="KQ086274">
    <property type="protein sequence ID" value="KLO05715.1"/>
    <property type="molecule type" value="Genomic_DNA"/>
</dbReference>
<gene>
    <name evidence="1" type="ORF">SCHPADRAFT_987848</name>
</gene>
<evidence type="ECO:0000313" key="1">
    <source>
        <dbReference type="EMBL" id="KLO05715.1"/>
    </source>
</evidence>